<evidence type="ECO:0000313" key="4">
    <source>
        <dbReference type="Proteomes" id="UP000068905"/>
    </source>
</evidence>
<dbReference type="Proteomes" id="UP000068905">
    <property type="component" value="Chromosome"/>
</dbReference>
<dbReference type="PANTHER" id="PTHR46112:SF2">
    <property type="entry name" value="XAA-PRO AMINOPEPTIDASE P-RELATED"/>
    <property type="match status" value="1"/>
</dbReference>
<dbReference type="InterPro" id="IPR029149">
    <property type="entry name" value="Creatin/AminoP/Spt16_N"/>
</dbReference>
<dbReference type="RefSeq" id="WP_053819505.1">
    <property type="nucleotide sequence ID" value="NZ_CP006911.1"/>
</dbReference>
<evidence type="ECO:0000259" key="2">
    <source>
        <dbReference type="Pfam" id="PF01321"/>
    </source>
</evidence>
<dbReference type="InterPro" id="IPR036005">
    <property type="entry name" value="Creatinase/aminopeptidase-like"/>
</dbReference>
<dbReference type="InterPro" id="IPR050659">
    <property type="entry name" value="Peptidase_M24B"/>
</dbReference>
<proteinExistence type="predicted"/>
<dbReference type="Gene3D" id="3.40.350.10">
    <property type="entry name" value="Creatinase/prolidase N-terminal domain"/>
    <property type="match status" value="1"/>
</dbReference>
<dbReference type="OrthoDB" id="9803194at2"/>
<dbReference type="AlphaFoldDB" id="A0A0M4M1A2"/>
<dbReference type="InterPro" id="IPR000587">
    <property type="entry name" value="Creatinase_N"/>
</dbReference>
<gene>
    <name evidence="3" type="ORF">W908_00475</name>
</gene>
<evidence type="ECO:0000313" key="3">
    <source>
        <dbReference type="EMBL" id="ALE01217.1"/>
    </source>
</evidence>
<sequence length="438" mass="49830">MSFTSAKRHHAKIGSHLKGEEDIYSLNKHALGPGELAESEWLEAGLANPDMTKIREYRLKRVREKLVEFDCAGILLYDPLNIRYATDSTNMSLWTSHNAARYALVMTDGPVIIFEFDAHDFLSNHNPLITEVRHAVTYLYFTAGDKSKERAKIWASEIVDIVREYGKGNKKLALDHCAPEGIHELQSNGLELANGEEVMELARLIKSDDEMKAMRRSIFSCEKSMELMRNHFKPGITEQELWSRFQMEAVSRGAEWIETRLLASGPRANPWYQECSSRPILSGELMGFDTDLVGSYGYCTDMSRTWLCGDEKATDEQKEIYTMGYEQIQNNMKLLKPGVTFKELTLNAKEYSKQEFRHYSVLFHGVGLCDEFPAIPFSWELNENSFDGVLQPGMVLCVETYVGRFSGGPGVKLEEQVLVTEGGHELLTNYPFETELLI</sequence>
<dbReference type="EMBL" id="CP006911">
    <property type="protein sequence ID" value="ALE01217.1"/>
    <property type="molecule type" value="Genomic_DNA"/>
</dbReference>
<evidence type="ECO:0000259" key="1">
    <source>
        <dbReference type="Pfam" id="PF00557"/>
    </source>
</evidence>
<dbReference type="CDD" id="cd01066">
    <property type="entry name" value="APP_MetAP"/>
    <property type="match status" value="1"/>
</dbReference>
<dbReference type="SUPFAM" id="SSF53092">
    <property type="entry name" value="Creatinase/prolidase N-terminal domain"/>
    <property type="match status" value="1"/>
</dbReference>
<dbReference type="InterPro" id="IPR000994">
    <property type="entry name" value="Pept_M24"/>
</dbReference>
<accession>A0A0M4M1A2</accession>
<dbReference type="SUPFAM" id="SSF55920">
    <property type="entry name" value="Creatinase/aminopeptidase"/>
    <property type="match status" value="1"/>
</dbReference>
<dbReference type="STRING" id="1125411.W908_00475"/>
<dbReference type="PANTHER" id="PTHR46112">
    <property type="entry name" value="AMINOPEPTIDASE"/>
    <property type="match status" value="1"/>
</dbReference>
<name>A0A0M4M1A2_9GAMM</name>
<dbReference type="KEGG" id="tsn:W908_00475"/>
<feature type="domain" description="Creatinase N-terminal" evidence="2">
    <location>
        <begin position="58"/>
        <end position="205"/>
    </location>
</feature>
<dbReference type="Pfam" id="PF00557">
    <property type="entry name" value="Peptidase_M24"/>
    <property type="match status" value="1"/>
</dbReference>
<dbReference type="Gene3D" id="3.90.230.10">
    <property type="entry name" value="Creatinase/methionine aminopeptidase superfamily"/>
    <property type="match status" value="1"/>
</dbReference>
<protein>
    <submittedName>
        <fullName evidence="3">Peptidase M24</fullName>
    </submittedName>
</protein>
<keyword evidence="4" id="KW-1185">Reference proteome</keyword>
<organism evidence="3 4">
    <name type="scientific">Candidatus Pseudothioglobus singularis PS1</name>
    <dbReference type="NCBI Taxonomy" id="1125411"/>
    <lineage>
        <taxon>Bacteria</taxon>
        <taxon>Pseudomonadati</taxon>
        <taxon>Pseudomonadota</taxon>
        <taxon>Gammaproteobacteria</taxon>
        <taxon>Candidatus Pseudothioglobaceae</taxon>
        <taxon>Candidatus Pseudothioglobus</taxon>
    </lineage>
</organism>
<feature type="domain" description="Peptidase M24" evidence="1">
    <location>
        <begin position="213"/>
        <end position="421"/>
    </location>
</feature>
<reference evidence="3 4" key="1">
    <citation type="journal article" date="2015" name="Genome Announc.">
        <title>Genome Sequence of 'Candidatus Thioglobus singularis' Strain PS1, a Mixotroph from the SUP05 Clade of Marine Gammaproteobacteria.</title>
        <authorList>
            <person name="Marshall K.T."/>
            <person name="Morris R.M."/>
        </authorList>
    </citation>
    <scope>NUCLEOTIDE SEQUENCE [LARGE SCALE GENOMIC DNA]</scope>
    <source>
        <strain evidence="3 4">PS1</strain>
    </source>
</reference>
<dbReference type="Pfam" id="PF01321">
    <property type="entry name" value="Creatinase_N"/>
    <property type="match status" value="1"/>
</dbReference>
<dbReference type="PATRIC" id="fig|1125411.7.peg.94"/>